<keyword evidence="1" id="KW-0479">Metal-binding</keyword>
<organism evidence="3 4">
    <name type="scientific">Bradyrhizobium japonicum</name>
    <dbReference type="NCBI Taxonomy" id="375"/>
    <lineage>
        <taxon>Bacteria</taxon>
        <taxon>Pseudomonadati</taxon>
        <taxon>Pseudomonadota</taxon>
        <taxon>Alphaproteobacteria</taxon>
        <taxon>Hyphomicrobiales</taxon>
        <taxon>Nitrobacteraceae</taxon>
        <taxon>Bradyrhizobium</taxon>
    </lineage>
</organism>
<protein>
    <submittedName>
        <fullName evidence="3">Catechol 2,3-dioxygenase-like lactoylglutathione lyase family enzyme</fullName>
    </submittedName>
</protein>
<dbReference type="SUPFAM" id="SSF54593">
    <property type="entry name" value="Glyoxalase/Bleomycin resistance protein/Dihydroxybiphenyl dioxygenase"/>
    <property type="match status" value="1"/>
</dbReference>
<proteinExistence type="predicted"/>
<reference evidence="3 4" key="1">
    <citation type="submission" date="2024-06" db="EMBL/GenBank/DDBJ databases">
        <title>Genomic Encyclopedia of Type Strains, Phase V (KMG-V): Genome sequencing to study the core and pangenomes of soil and plant-associated prokaryotes.</title>
        <authorList>
            <person name="Whitman W."/>
        </authorList>
    </citation>
    <scope>NUCLEOTIDE SEQUENCE [LARGE SCALE GENOMIC DNA]</scope>
    <source>
        <strain evidence="3 4">USDA 160</strain>
    </source>
</reference>
<evidence type="ECO:0000259" key="2">
    <source>
        <dbReference type="PROSITE" id="PS51819"/>
    </source>
</evidence>
<feature type="domain" description="VOC" evidence="2">
    <location>
        <begin position="25"/>
        <end position="166"/>
    </location>
</feature>
<evidence type="ECO:0000256" key="1">
    <source>
        <dbReference type="ARBA" id="ARBA00022723"/>
    </source>
</evidence>
<dbReference type="Proteomes" id="UP001549291">
    <property type="component" value="Unassembled WGS sequence"/>
</dbReference>
<comment type="caution">
    <text evidence="3">The sequence shown here is derived from an EMBL/GenBank/DDBJ whole genome shotgun (WGS) entry which is preliminary data.</text>
</comment>
<name>A0ABV2RIW8_BRAJP</name>
<dbReference type="EMBL" id="JBEPTQ010000001">
    <property type="protein sequence ID" value="MET4716214.1"/>
    <property type="molecule type" value="Genomic_DNA"/>
</dbReference>
<dbReference type="Pfam" id="PF00903">
    <property type="entry name" value="Glyoxalase"/>
    <property type="match status" value="1"/>
</dbReference>
<dbReference type="Gene3D" id="3.10.180.10">
    <property type="entry name" value="2,3-Dihydroxybiphenyl 1,2-Dioxygenase, domain 1"/>
    <property type="match status" value="1"/>
</dbReference>
<dbReference type="RefSeq" id="WP_354269934.1">
    <property type="nucleotide sequence ID" value="NZ_JBEPTQ010000001.1"/>
</dbReference>
<dbReference type="PANTHER" id="PTHR43048:SF3">
    <property type="entry name" value="METHYLMALONYL-COA EPIMERASE, MITOCHONDRIAL"/>
    <property type="match status" value="1"/>
</dbReference>
<dbReference type="InterPro" id="IPR029068">
    <property type="entry name" value="Glyas_Bleomycin-R_OHBP_Dase"/>
</dbReference>
<dbReference type="InterPro" id="IPR037523">
    <property type="entry name" value="VOC_core"/>
</dbReference>
<gene>
    <name evidence="3" type="ORF">ABIF63_000317</name>
</gene>
<dbReference type="PROSITE" id="PS51819">
    <property type="entry name" value="VOC"/>
    <property type="match status" value="1"/>
</dbReference>
<dbReference type="InterPro" id="IPR051785">
    <property type="entry name" value="MMCE/EMCE_epimerase"/>
</dbReference>
<dbReference type="PANTHER" id="PTHR43048">
    <property type="entry name" value="METHYLMALONYL-COA EPIMERASE"/>
    <property type="match status" value="1"/>
</dbReference>
<evidence type="ECO:0000313" key="4">
    <source>
        <dbReference type="Proteomes" id="UP001549291"/>
    </source>
</evidence>
<sequence length="171" mass="18889">MTGSKTIDVSTADLLARGQAFRIKSIDHTGFTVSSLDESLRFWIDALGFRHLYTWTFEARPFIEQLVGVPGAAMRLAMVEGPGHSIELLEYTSPPDRPAYRPRSSDVGSVHLAFYVENIDALLARIASSGWRPVGEVQTVESGERKGLRLVYVRGPDGVTLEFLQLPEDAP</sequence>
<keyword evidence="4" id="KW-1185">Reference proteome</keyword>
<dbReference type="InterPro" id="IPR004360">
    <property type="entry name" value="Glyas_Fos-R_dOase_dom"/>
</dbReference>
<accession>A0ABV2RIW8</accession>
<evidence type="ECO:0000313" key="3">
    <source>
        <dbReference type="EMBL" id="MET4716214.1"/>
    </source>
</evidence>